<evidence type="ECO:0000256" key="3">
    <source>
        <dbReference type="ARBA" id="ARBA00022989"/>
    </source>
</evidence>
<feature type="domain" description="AprE-like beta-barrel" evidence="7">
    <location>
        <begin position="351"/>
        <end position="439"/>
    </location>
</feature>
<keyword evidence="2 6" id="KW-0812">Transmembrane</keyword>
<feature type="compositionally biased region" description="Basic and acidic residues" evidence="5">
    <location>
        <begin position="170"/>
        <end position="182"/>
    </location>
</feature>
<evidence type="ECO:0000256" key="4">
    <source>
        <dbReference type="ARBA" id="ARBA00023136"/>
    </source>
</evidence>
<dbReference type="Gene3D" id="2.40.50.100">
    <property type="match status" value="1"/>
</dbReference>
<dbReference type="InterPro" id="IPR058982">
    <property type="entry name" value="Beta-barrel_AprE"/>
</dbReference>
<dbReference type="EMBL" id="CP017562">
    <property type="protein sequence ID" value="APA88220.1"/>
    <property type="molecule type" value="Genomic_DNA"/>
</dbReference>
<feature type="transmembrane region" description="Helical" evidence="6">
    <location>
        <begin position="35"/>
        <end position="53"/>
    </location>
</feature>
<sequence>MKRDPHPRPLSEALEDHSVEGIAILTSEPMRIARALIWAMVALVVSGLLWSFVGRADVIVSAPGTLSPESEVRRIYTPIDGELADLYIAEGQPVSKGDVLARLNARGAIEAASNALQAQLKLEDAEREWKQFPQKKALMERKAASLKAQLEVEERLHENRVSEGTTKLAEGQKAELDEARSSLDNARRVREAANQELDRYSRLFAQPGGGGIAELQVEQKRTAALEADNAYRVAQSKLSELDFRLSHEYAQANAQLATSGQQSTDLQLQYDAAVRDITDAEDKLRVQLQSARLEADAAARVRFENIDKDNFLLILAPVSGVITDVTSTQRGDKIQANAPLGGIAPKDARPVLKIEIAEHDRAFLHEGLPVKLKFNAFPYQRYGLISGTLAYISPATKPSAQDKQPVYEGRVMLDNDYYQVAGTRYPLRYGMTANAEIVVRERRLIDLGLDPFREVAG</sequence>
<keyword evidence="3 6" id="KW-1133">Transmembrane helix</keyword>
<keyword evidence="4 6" id="KW-0472">Membrane</keyword>
<dbReference type="STRING" id="754502.BJG93_22835"/>
<dbReference type="PRINTS" id="PR01490">
    <property type="entry name" value="RTXTOXIND"/>
</dbReference>
<gene>
    <name evidence="8" type="ORF">BJG93_22835</name>
</gene>
<evidence type="ECO:0000256" key="6">
    <source>
        <dbReference type="SAM" id="Phobius"/>
    </source>
</evidence>
<dbReference type="AlphaFoldDB" id="A0A1I9YPI7"/>
<organism evidence="8 9">
    <name type="scientific">Paraburkholderia sprentiae WSM5005</name>
    <dbReference type="NCBI Taxonomy" id="754502"/>
    <lineage>
        <taxon>Bacteria</taxon>
        <taxon>Pseudomonadati</taxon>
        <taxon>Pseudomonadota</taxon>
        <taxon>Betaproteobacteria</taxon>
        <taxon>Burkholderiales</taxon>
        <taxon>Burkholderiaceae</taxon>
        <taxon>Paraburkholderia</taxon>
    </lineage>
</organism>
<dbReference type="PANTHER" id="PTHR30386">
    <property type="entry name" value="MEMBRANE FUSION SUBUNIT OF EMRAB-TOLC MULTIDRUG EFFLUX PUMP"/>
    <property type="match status" value="1"/>
</dbReference>
<accession>A0A1I9YPI7</accession>
<dbReference type="GO" id="GO:0016020">
    <property type="term" value="C:membrane"/>
    <property type="evidence" value="ECO:0007669"/>
    <property type="project" value="UniProtKB-SubCell"/>
</dbReference>
<dbReference type="PANTHER" id="PTHR30386:SF26">
    <property type="entry name" value="TRANSPORT PROTEIN COMB"/>
    <property type="match status" value="1"/>
</dbReference>
<dbReference type="InterPro" id="IPR050739">
    <property type="entry name" value="MFP"/>
</dbReference>
<dbReference type="Pfam" id="PF26002">
    <property type="entry name" value="Beta-barrel_AprE"/>
    <property type="match status" value="1"/>
</dbReference>
<evidence type="ECO:0000256" key="2">
    <source>
        <dbReference type="ARBA" id="ARBA00022692"/>
    </source>
</evidence>
<evidence type="ECO:0000313" key="9">
    <source>
        <dbReference type="Proteomes" id="UP000179860"/>
    </source>
</evidence>
<evidence type="ECO:0000256" key="5">
    <source>
        <dbReference type="SAM" id="MobiDB-lite"/>
    </source>
</evidence>
<dbReference type="OrthoDB" id="9775513at2"/>
<comment type="subcellular location">
    <subcellularLocation>
        <location evidence="1">Membrane</location>
        <topology evidence="1">Single-pass membrane protein</topology>
    </subcellularLocation>
</comment>
<keyword evidence="9" id="KW-1185">Reference proteome</keyword>
<evidence type="ECO:0000259" key="7">
    <source>
        <dbReference type="Pfam" id="PF26002"/>
    </source>
</evidence>
<evidence type="ECO:0000256" key="1">
    <source>
        <dbReference type="ARBA" id="ARBA00004167"/>
    </source>
</evidence>
<feature type="region of interest" description="Disordered" evidence="5">
    <location>
        <begin position="157"/>
        <end position="182"/>
    </location>
</feature>
<proteinExistence type="predicted"/>
<evidence type="ECO:0000313" key="8">
    <source>
        <dbReference type="EMBL" id="APA88220.1"/>
    </source>
</evidence>
<dbReference type="RefSeq" id="WP_027195691.1">
    <property type="nucleotide sequence ID" value="NZ_CP017562.2"/>
</dbReference>
<protein>
    <submittedName>
        <fullName evidence="8">HlyD family efflux transporter periplasmic adaptor subunit</fullName>
    </submittedName>
</protein>
<name>A0A1I9YPI7_9BURK</name>
<reference evidence="8" key="2">
    <citation type="submission" date="2021-06" db="EMBL/GenBank/DDBJ databases">
        <authorList>
            <person name="Rogers T.H."/>
            <person name="Ramsay J.P."/>
            <person name="Wang P."/>
            <person name="Terpolilli J."/>
        </authorList>
    </citation>
    <scope>NUCLEOTIDE SEQUENCE</scope>
    <source>
        <strain evidence="8">WSM5005</strain>
    </source>
</reference>
<dbReference type="KEGG" id="pspw:BJG93_22835"/>
<dbReference type="Proteomes" id="UP000179860">
    <property type="component" value="Chromosome 2"/>
</dbReference>
<reference evidence="8" key="1">
    <citation type="submission" date="2016-09" db="EMBL/GenBank/DDBJ databases">
        <title>The Complete Genome of Burkholderia sprentiae wsm5005.</title>
        <authorList>
            <person name="De Meyer S."/>
            <person name="Wang P."/>
            <person name="Terpolilli J."/>
        </authorList>
    </citation>
    <scope>NUCLEOTIDE SEQUENCE [LARGE SCALE GENOMIC DNA]</scope>
    <source>
        <strain evidence="8">WSM5005</strain>
    </source>
</reference>
<dbReference type="Gene3D" id="2.40.30.170">
    <property type="match status" value="1"/>
</dbReference>